<organism evidence="3 4">
    <name type="scientific">Trypanosoma rangeli SC58</name>
    <dbReference type="NCBI Taxonomy" id="429131"/>
    <lineage>
        <taxon>Eukaryota</taxon>
        <taxon>Discoba</taxon>
        <taxon>Euglenozoa</taxon>
        <taxon>Kinetoplastea</taxon>
        <taxon>Metakinetoplastina</taxon>
        <taxon>Trypanosomatida</taxon>
        <taxon>Trypanosomatidae</taxon>
        <taxon>Trypanosoma</taxon>
        <taxon>Herpetosoma</taxon>
    </lineage>
</organism>
<accession>A0A061J8S2</accession>
<evidence type="ECO:0008006" key="5">
    <source>
        <dbReference type="Google" id="ProtNLM"/>
    </source>
</evidence>
<dbReference type="InterPro" id="IPR056818">
    <property type="entry name" value="GlmU/GlgC-like_hexapep"/>
</dbReference>
<dbReference type="InterPro" id="IPR051956">
    <property type="entry name" value="eIF2B_epsilon"/>
</dbReference>
<dbReference type="PANTHER" id="PTHR45887">
    <property type="entry name" value="TRANSLATION INITIATION FACTOR EIF-2B SUBUNIT EPSILON"/>
    <property type="match status" value="1"/>
</dbReference>
<dbReference type="InterPro" id="IPR029044">
    <property type="entry name" value="Nucleotide-diphossugar_trans"/>
</dbReference>
<dbReference type="GO" id="GO:0003743">
    <property type="term" value="F:translation initiation factor activity"/>
    <property type="evidence" value="ECO:0007669"/>
    <property type="project" value="TreeGrafter"/>
</dbReference>
<comment type="caution">
    <text evidence="3">The sequence shown here is derived from an EMBL/GenBank/DDBJ whole genome shotgun (WGS) entry which is preliminary data.</text>
</comment>
<reference evidence="3 4" key="1">
    <citation type="submission" date="2013-07" db="EMBL/GenBank/DDBJ databases">
        <authorList>
            <person name="Stoco P.H."/>
            <person name="Wagner G."/>
            <person name="Gerber A."/>
            <person name="Zaha A."/>
            <person name="Thompson C."/>
            <person name="Bartholomeu D.C."/>
            <person name="Luckemeyer D.D."/>
            <person name="Bahia D."/>
            <person name="Loreto E."/>
            <person name="Prestes E.B."/>
            <person name="Lima F.M."/>
            <person name="Rodrigues-Luiz G."/>
            <person name="Vallejo G.A."/>
            <person name="Filho J.F."/>
            <person name="Monteiro K.M."/>
            <person name="Tyler K.M."/>
            <person name="de Almeida L.G."/>
            <person name="Ortiz M.F."/>
            <person name="Siervo M.A."/>
            <person name="de Moraes M.H."/>
            <person name="Cunha O.L."/>
            <person name="Mendonca-Neto R."/>
            <person name="Silva R."/>
            <person name="Teixeira S.M."/>
            <person name="Murta S.M."/>
            <person name="Sincero T.C."/>
            <person name="Mendes T.A."/>
            <person name="Urmenyi T.P."/>
            <person name="Silva V.G."/>
            <person name="da Rocha W.D."/>
            <person name="Andersson B."/>
            <person name="Romanha A.J."/>
            <person name="Steindel M."/>
            <person name="de Vasconcelos A.T."/>
            <person name="Grisard E.C."/>
        </authorList>
    </citation>
    <scope>NUCLEOTIDE SEQUENCE [LARGE SCALE GENOMIC DNA]</scope>
    <source>
        <strain evidence="3 4">SC58</strain>
    </source>
</reference>
<dbReference type="GO" id="GO:0005851">
    <property type="term" value="C:eukaryotic translation initiation factor 2B complex"/>
    <property type="evidence" value="ECO:0007669"/>
    <property type="project" value="TreeGrafter"/>
</dbReference>
<name>A0A061J8S2_TRYRA</name>
<dbReference type="GO" id="GO:0005085">
    <property type="term" value="F:guanyl-nucleotide exchange factor activity"/>
    <property type="evidence" value="ECO:0007669"/>
    <property type="project" value="TreeGrafter"/>
</dbReference>
<dbReference type="VEuPathDB" id="TriTrypDB:TRSC58_01531"/>
<dbReference type="Gene3D" id="3.90.550.10">
    <property type="entry name" value="Spore Coat Polysaccharide Biosynthesis Protein SpsA, Chain A"/>
    <property type="match status" value="1"/>
</dbReference>
<dbReference type="Gene3D" id="2.160.10.10">
    <property type="entry name" value="Hexapeptide repeat proteins"/>
    <property type="match status" value="1"/>
</dbReference>
<dbReference type="EMBL" id="AUPL01001531">
    <property type="protein sequence ID" value="ESL10730.1"/>
    <property type="molecule type" value="Genomic_DNA"/>
</dbReference>
<gene>
    <name evidence="3" type="ORF">TRSC58_01531</name>
</gene>
<dbReference type="GO" id="GO:0031369">
    <property type="term" value="F:translation initiation factor binding"/>
    <property type="evidence" value="ECO:0007669"/>
    <property type="project" value="TreeGrafter"/>
</dbReference>
<evidence type="ECO:0000313" key="4">
    <source>
        <dbReference type="Proteomes" id="UP000031737"/>
    </source>
</evidence>
<dbReference type="InterPro" id="IPR005835">
    <property type="entry name" value="NTP_transferase_dom"/>
</dbReference>
<proteinExistence type="predicted"/>
<dbReference type="OrthoDB" id="424572at2759"/>
<dbReference type="Pfam" id="PF24894">
    <property type="entry name" value="Hexapep_GlmU"/>
    <property type="match status" value="1"/>
</dbReference>
<evidence type="ECO:0000259" key="2">
    <source>
        <dbReference type="Pfam" id="PF24894"/>
    </source>
</evidence>
<feature type="domain" description="Nucleotidyl transferase" evidence="1">
    <location>
        <begin position="50"/>
        <end position="168"/>
    </location>
</feature>
<evidence type="ECO:0000259" key="1">
    <source>
        <dbReference type="Pfam" id="PF00483"/>
    </source>
</evidence>
<feature type="domain" description="Glucose-1-phosphate adenylyltransferase/Bifunctional protein GlmU-like C-terminal hexapeptide" evidence="2">
    <location>
        <begin position="409"/>
        <end position="463"/>
    </location>
</feature>
<dbReference type="Gene3D" id="1.25.40.180">
    <property type="match status" value="1"/>
</dbReference>
<dbReference type="Pfam" id="PF00483">
    <property type="entry name" value="NTP_transferase"/>
    <property type="match status" value="1"/>
</dbReference>
<dbReference type="SUPFAM" id="SSF53448">
    <property type="entry name" value="Nucleotide-diphospho-sugar transferases"/>
    <property type="match status" value="1"/>
</dbReference>
<protein>
    <recommendedName>
        <fullName evidence="5">Translation initiation factor eIF-2B subunit epsilon</fullName>
    </recommendedName>
</protein>
<dbReference type="Proteomes" id="UP000031737">
    <property type="component" value="Unassembled WGS sequence"/>
</dbReference>
<dbReference type="AlphaFoldDB" id="A0A061J8S2"/>
<evidence type="ECO:0000313" key="3">
    <source>
        <dbReference type="EMBL" id="ESL10730.1"/>
    </source>
</evidence>
<dbReference type="PANTHER" id="PTHR45887:SF1">
    <property type="entry name" value="TRANSLATION INITIATION FACTOR EIF-2B SUBUNIT EPSILON"/>
    <property type="match status" value="1"/>
</dbReference>
<sequence>MDFSTTHGVVEPGRKRHTKPFVVVILGEVFDAASHPLFPVAPAEGLPFALLPICNTPIIDYLLENLAGNGADEVYILLNNESAAPVCQHLQGNRTACSEPGPKGNELKVQVVGSTHKITNFLDAATLILGQNIVQQNTSFLFVPIDAIASMRSLSDLFEIHLQRAKTIKNYAATMLCASVKPLLEDTLHDVLVGELNKQERATGNSLLERGLNNHIGVDIRAVERRPHMVPEDPPNQLTMFALEKSTGVVKQMVRLEQDEKVEPVTMYFSDKEILSLRTDLVPTGYFFCSAGALSLFTFNMVDHHGFFGSLLSNQELLGNVFGIQAVVQPMDVVQPIKSLRAYIQANIDVCFRRFFPLTRDSSFAGDGCRYSVSPHCQSVYLHQKKAEGLSSNCGPCVVVGELAVMAPSTVVRGSVLGKGVRIGAGSTIIGCVLLDGTVVGCGCFLSRSLIGYNVIVNDKAEISNSVIGHGCMIGVASHRSCFNDNSLPAKRVVVKDRVVHSGQLVEAEEGTREDGDDSGVSRVRRVSGIVPTRELFVRDPVPAEVNEDSDDDDEKLTEFTEAVMGFMDQALHDPSQMAHCIWQMKNTRLSFRCTNSDLCFIVTEQLLTHVLKTHSNSSDPIPAIAAVNDLFRRWYHPFYRDMVTGKDEMQEILRATCTAISDSDCLLHRRGPQLLECLYNGCDDELYDERGYCIVTGESLVEFGARVRRMMQEPQSFDMDDADSAREEGMLRVAVSCLAFIDGVRAFLEEEEEEEEEDCEA</sequence>
<keyword evidence="4" id="KW-1185">Reference proteome</keyword>